<evidence type="ECO:0000313" key="6">
    <source>
        <dbReference type="EnsemblMetazoa" id="XP_022662830"/>
    </source>
</evidence>
<dbReference type="EnsemblMetazoa" id="XM_022807095">
    <property type="protein sequence ID" value="XP_022662830"/>
    <property type="gene ID" value="LOC111250992"/>
</dbReference>
<dbReference type="GO" id="GO:0061136">
    <property type="term" value="P:regulation of proteasomal protein catabolic process"/>
    <property type="evidence" value="ECO:0007669"/>
    <property type="project" value="TreeGrafter"/>
</dbReference>
<dbReference type="FunFam" id="1.20.120.180:FF:000001">
    <property type="entry name" value="Proteasome activator complex subunit 3"/>
    <property type="match status" value="1"/>
</dbReference>
<name>A0A7M7KLS9_VARDE</name>
<dbReference type="InterPro" id="IPR009077">
    <property type="entry name" value="Proteasome_activ_PA28"/>
</dbReference>
<dbReference type="OMA" id="LRLCCCE"/>
<dbReference type="InterPro" id="IPR036996">
    <property type="entry name" value="PA28_N_sf"/>
</dbReference>
<organism evidence="6 7">
    <name type="scientific">Varroa destructor</name>
    <name type="common">Honeybee mite</name>
    <dbReference type="NCBI Taxonomy" id="109461"/>
    <lineage>
        <taxon>Eukaryota</taxon>
        <taxon>Metazoa</taxon>
        <taxon>Ecdysozoa</taxon>
        <taxon>Arthropoda</taxon>
        <taxon>Chelicerata</taxon>
        <taxon>Arachnida</taxon>
        <taxon>Acari</taxon>
        <taxon>Parasitiformes</taxon>
        <taxon>Mesostigmata</taxon>
        <taxon>Gamasina</taxon>
        <taxon>Dermanyssoidea</taxon>
        <taxon>Varroidae</taxon>
        <taxon>Varroa</taxon>
    </lineage>
</organism>
<feature type="domain" description="Proteasome activator PA28 C-terminal" evidence="5">
    <location>
        <begin position="121"/>
        <end position="263"/>
    </location>
</feature>
<dbReference type="PANTHER" id="PTHR10660:SF2">
    <property type="entry name" value="LD45860P"/>
    <property type="match status" value="1"/>
</dbReference>
<feature type="compositionally biased region" description="Low complexity" evidence="3">
    <location>
        <begin position="1"/>
        <end position="18"/>
    </location>
</feature>
<proteinExistence type="inferred from homology"/>
<evidence type="ECO:0000313" key="7">
    <source>
        <dbReference type="Proteomes" id="UP000594260"/>
    </source>
</evidence>
<dbReference type="EnsemblMetazoa" id="XM_022807096">
    <property type="protein sequence ID" value="XP_022662831"/>
    <property type="gene ID" value="LOC111250992"/>
</dbReference>
<evidence type="ECO:0000256" key="2">
    <source>
        <dbReference type="ARBA" id="ARBA00022942"/>
    </source>
</evidence>
<dbReference type="GO" id="GO:2000045">
    <property type="term" value="P:regulation of G1/S transition of mitotic cell cycle"/>
    <property type="evidence" value="ECO:0007669"/>
    <property type="project" value="TreeGrafter"/>
</dbReference>
<sequence length="267" mass="30294">MPVSSRSGDSHAAAAAGGDRADLEQLDELKKRMMKDAESLLLDKFPDRIAQLNALLKSPEFNLDLSSTHAKLNIPRPNPSLVRLPATDEPEAKRRRTLCEDSSMMSTVEGTKVMTMTYGTVDVNKTVMRLLEVVKPHVLQQLDDCNLLKMWIEFLIPKVEDGNNFGVDIQEECLKEVSTIESEAATYVDQGMRYFMARGKIVAKVAKYPFVEDLRKTVDEIDERHYFSLRLIVQELRNNYAGLHDMLTKNLEKIKKPRSSNATESLY</sequence>
<dbReference type="RefSeq" id="XP_022662831.1">
    <property type="nucleotide sequence ID" value="XM_022807096.1"/>
</dbReference>
<dbReference type="InterPro" id="IPR036252">
    <property type="entry name" value="Proteasome_activ_sf"/>
</dbReference>
<feature type="region of interest" description="Disordered" evidence="3">
    <location>
        <begin position="1"/>
        <end position="21"/>
    </location>
</feature>
<dbReference type="InterPro" id="IPR003185">
    <property type="entry name" value="Proteasome_activ_PA28_N"/>
</dbReference>
<evidence type="ECO:0000259" key="5">
    <source>
        <dbReference type="Pfam" id="PF02252"/>
    </source>
</evidence>
<dbReference type="InterPro" id="IPR003186">
    <property type="entry name" value="PA28_C"/>
</dbReference>
<evidence type="ECO:0000256" key="3">
    <source>
        <dbReference type="SAM" id="MobiDB-lite"/>
    </source>
</evidence>
<dbReference type="GO" id="GO:0061133">
    <property type="term" value="F:endopeptidase activator activity"/>
    <property type="evidence" value="ECO:0007669"/>
    <property type="project" value="TreeGrafter"/>
</dbReference>
<evidence type="ECO:0000256" key="1">
    <source>
        <dbReference type="ARBA" id="ARBA00005883"/>
    </source>
</evidence>
<comment type="similarity">
    <text evidence="1">Belongs to the PA28 family.</text>
</comment>
<dbReference type="Gene3D" id="1.20.120.180">
    <property type="entry name" value="Proteasome activator pa28, C-terminal domain"/>
    <property type="match status" value="1"/>
</dbReference>
<reference evidence="6" key="1">
    <citation type="submission" date="2021-01" db="UniProtKB">
        <authorList>
            <consortium name="EnsemblMetazoa"/>
        </authorList>
    </citation>
    <scope>IDENTIFICATION</scope>
</reference>
<dbReference type="Pfam" id="PF02252">
    <property type="entry name" value="PA28_C"/>
    <property type="match status" value="1"/>
</dbReference>
<dbReference type="GO" id="GO:0008537">
    <property type="term" value="C:proteasome activator complex"/>
    <property type="evidence" value="ECO:0007669"/>
    <property type="project" value="InterPro"/>
</dbReference>
<dbReference type="PANTHER" id="PTHR10660">
    <property type="entry name" value="PROTEASOME REGULATOR PA28"/>
    <property type="match status" value="1"/>
</dbReference>
<keyword evidence="7" id="KW-1185">Reference proteome</keyword>
<dbReference type="Pfam" id="PF02251">
    <property type="entry name" value="PA28_N"/>
    <property type="match status" value="1"/>
</dbReference>
<keyword evidence="2" id="KW-0647">Proteasome</keyword>
<feature type="domain" description="Proteasome activator PA28 N-terminal" evidence="4">
    <location>
        <begin position="24"/>
        <end position="79"/>
    </location>
</feature>
<evidence type="ECO:0008006" key="8">
    <source>
        <dbReference type="Google" id="ProtNLM"/>
    </source>
</evidence>
<dbReference type="Gene3D" id="1.20.5.120">
    <property type="entry name" value="Proteasome activator pa28, N-terminal domain"/>
    <property type="match status" value="1"/>
</dbReference>
<dbReference type="GeneID" id="111250992"/>
<dbReference type="GO" id="GO:0005737">
    <property type="term" value="C:cytoplasm"/>
    <property type="evidence" value="ECO:0007669"/>
    <property type="project" value="TreeGrafter"/>
</dbReference>
<dbReference type="GO" id="GO:0005654">
    <property type="term" value="C:nucleoplasm"/>
    <property type="evidence" value="ECO:0007669"/>
    <property type="project" value="TreeGrafter"/>
</dbReference>
<dbReference type="RefSeq" id="XP_022662830.1">
    <property type="nucleotide sequence ID" value="XM_022807095.1"/>
</dbReference>
<protein>
    <recommendedName>
        <fullName evidence="8">Proteasome activator complex subunit 3</fullName>
    </recommendedName>
</protein>
<dbReference type="AlphaFoldDB" id="A0A7M7KLS9"/>
<dbReference type="InterPro" id="IPR036997">
    <property type="entry name" value="PA28_C_sf"/>
</dbReference>
<dbReference type="SUPFAM" id="SSF47216">
    <property type="entry name" value="Proteasome activator"/>
    <property type="match status" value="1"/>
</dbReference>
<accession>A0A7M7KLS9</accession>
<evidence type="ECO:0000259" key="4">
    <source>
        <dbReference type="Pfam" id="PF02251"/>
    </source>
</evidence>
<dbReference type="Proteomes" id="UP000594260">
    <property type="component" value="Unplaced"/>
</dbReference>